<dbReference type="PANTHER" id="PTHR33884:SF3">
    <property type="entry name" value="UPF0410 PROTEIN YMGE"/>
    <property type="match status" value="1"/>
</dbReference>
<feature type="transmembrane region" description="Helical" evidence="7">
    <location>
        <begin position="58"/>
        <end position="81"/>
    </location>
</feature>
<keyword evidence="9" id="KW-1185">Reference proteome</keyword>
<dbReference type="RefSeq" id="WP_016455608.1">
    <property type="nucleotide sequence ID" value="NZ_KE150269.1"/>
</dbReference>
<evidence type="ECO:0000256" key="6">
    <source>
        <dbReference type="ARBA" id="ARBA00023136"/>
    </source>
</evidence>
<evidence type="ECO:0000313" key="9">
    <source>
        <dbReference type="Proteomes" id="UP000014417"/>
    </source>
</evidence>
<keyword evidence="5 7" id="KW-1133">Transmembrane helix</keyword>
<evidence type="ECO:0000256" key="3">
    <source>
        <dbReference type="ARBA" id="ARBA00022475"/>
    </source>
</evidence>
<evidence type="ECO:0000313" key="8">
    <source>
        <dbReference type="EMBL" id="EPD33233.1"/>
    </source>
</evidence>
<sequence>MSIISWILIGLICGAIGRAISGKAGTGNWLGNLLLGILGAIVGGWIGGALFNVNLSGFFSLSTWALAIVGSIIVLFIYNAITGKNK</sequence>
<comment type="subcellular location">
    <subcellularLocation>
        <location evidence="1">Cell membrane</location>
        <topology evidence="1">Multi-pass membrane protein</topology>
    </subcellularLocation>
</comment>
<gene>
    <name evidence="8" type="ORF">HMPREF9306_00764</name>
</gene>
<organism evidence="8 9">
    <name type="scientific">Propionimicrobium lymphophilum ACS-093-V-SCH5</name>
    <dbReference type="NCBI Taxonomy" id="883161"/>
    <lineage>
        <taxon>Bacteria</taxon>
        <taxon>Bacillati</taxon>
        <taxon>Actinomycetota</taxon>
        <taxon>Actinomycetes</taxon>
        <taxon>Propionibacteriales</taxon>
        <taxon>Propionibacteriaceae</taxon>
        <taxon>Propionimicrobium</taxon>
    </lineage>
</organism>
<protein>
    <recommendedName>
        <fullName evidence="10">GlsB/YeaQ/YmgE family stress response membrane protein</fullName>
    </recommendedName>
</protein>
<evidence type="ECO:0008006" key="10">
    <source>
        <dbReference type="Google" id="ProtNLM"/>
    </source>
</evidence>
<proteinExistence type="inferred from homology"/>
<dbReference type="OrthoDB" id="4568405at2"/>
<dbReference type="GO" id="GO:0005886">
    <property type="term" value="C:plasma membrane"/>
    <property type="evidence" value="ECO:0007669"/>
    <property type="project" value="UniProtKB-SubCell"/>
</dbReference>
<dbReference type="InterPro" id="IPR007341">
    <property type="entry name" value="Transgly_assoc"/>
</dbReference>
<evidence type="ECO:0000256" key="4">
    <source>
        <dbReference type="ARBA" id="ARBA00022692"/>
    </source>
</evidence>
<dbReference type="Proteomes" id="UP000014417">
    <property type="component" value="Unassembled WGS sequence"/>
</dbReference>
<comment type="similarity">
    <text evidence="2">Belongs to the UPF0410 family.</text>
</comment>
<name>S2W0H5_9ACTN</name>
<keyword evidence="6 7" id="KW-0472">Membrane</keyword>
<comment type="caution">
    <text evidence="8">The sequence shown here is derived from an EMBL/GenBank/DDBJ whole genome shotgun (WGS) entry which is preliminary data.</text>
</comment>
<dbReference type="HOGENOM" id="CLU_160040_2_3_11"/>
<evidence type="ECO:0000256" key="2">
    <source>
        <dbReference type="ARBA" id="ARBA00011006"/>
    </source>
</evidence>
<reference evidence="8 9" key="1">
    <citation type="submission" date="2013-04" db="EMBL/GenBank/DDBJ databases">
        <title>The Genome Sequence of Propionimicrobium lymphophilum ACS-093-V-SCH5.</title>
        <authorList>
            <consortium name="The Broad Institute Genomics Platform"/>
            <person name="Earl A."/>
            <person name="Ward D."/>
            <person name="Feldgarden M."/>
            <person name="Gevers D."/>
            <person name="Saerens B."/>
            <person name="Vaneechoutte M."/>
            <person name="Walker B."/>
            <person name="Young S."/>
            <person name="Zeng Q."/>
            <person name="Gargeya S."/>
            <person name="Fitzgerald M."/>
            <person name="Haas B."/>
            <person name="Abouelleil A."/>
            <person name="Allen A.W."/>
            <person name="Alvarado L."/>
            <person name="Arachchi H.M."/>
            <person name="Berlin A.M."/>
            <person name="Chapman S.B."/>
            <person name="Gainer-Dewar J."/>
            <person name="Goldberg J."/>
            <person name="Griggs A."/>
            <person name="Gujja S."/>
            <person name="Hansen M."/>
            <person name="Howarth C."/>
            <person name="Imamovic A."/>
            <person name="Ireland A."/>
            <person name="Larimer J."/>
            <person name="McCowan C."/>
            <person name="Murphy C."/>
            <person name="Pearson M."/>
            <person name="Poon T.W."/>
            <person name="Priest M."/>
            <person name="Roberts A."/>
            <person name="Saif S."/>
            <person name="Shea T."/>
            <person name="Sisk P."/>
            <person name="Sykes S."/>
            <person name="Wortman J."/>
            <person name="Nusbaum C."/>
            <person name="Birren B."/>
        </authorList>
    </citation>
    <scope>NUCLEOTIDE SEQUENCE [LARGE SCALE GENOMIC DNA]</scope>
    <source>
        <strain evidence="8 9">ACS-093-V-SCH5</strain>
    </source>
</reference>
<accession>S2W0H5</accession>
<feature type="transmembrane region" description="Helical" evidence="7">
    <location>
        <begin position="29"/>
        <end position="51"/>
    </location>
</feature>
<evidence type="ECO:0000256" key="5">
    <source>
        <dbReference type="ARBA" id="ARBA00022989"/>
    </source>
</evidence>
<evidence type="ECO:0000256" key="1">
    <source>
        <dbReference type="ARBA" id="ARBA00004651"/>
    </source>
</evidence>
<evidence type="ECO:0000256" key="7">
    <source>
        <dbReference type="SAM" id="Phobius"/>
    </source>
</evidence>
<dbReference type="AlphaFoldDB" id="S2W0H5"/>
<dbReference type="PANTHER" id="PTHR33884">
    <property type="entry name" value="UPF0410 PROTEIN YMGE"/>
    <property type="match status" value="1"/>
</dbReference>
<dbReference type="STRING" id="883161.HMPREF9306_00764"/>
<keyword evidence="4 7" id="KW-0812">Transmembrane</keyword>
<keyword evidence="3" id="KW-1003">Cell membrane</keyword>
<dbReference type="Pfam" id="PF04226">
    <property type="entry name" value="Transgly_assoc"/>
    <property type="match status" value="1"/>
</dbReference>
<dbReference type="EMBL" id="AGZR01000005">
    <property type="protein sequence ID" value="EPD33233.1"/>
    <property type="molecule type" value="Genomic_DNA"/>
</dbReference>